<evidence type="ECO:0000256" key="2">
    <source>
        <dbReference type="SAM" id="Phobius"/>
    </source>
</evidence>
<accession>A0A9P3M1S0</accession>
<gene>
    <name evidence="3" type="ORF">EMPS_10937</name>
</gene>
<evidence type="ECO:0000313" key="4">
    <source>
        <dbReference type="Proteomes" id="UP000827284"/>
    </source>
</evidence>
<keyword evidence="2" id="KW-1133">Transmembrane helix</keyword>
<proteinExistence type="predicted"/>
<name>A0A9P3M1S0_9FUNG</name>
<dbReference type="EMBL" id="BQFW01000015">
    <property type="protein sequence ID" value="GJJ78578.1"/>
    <property type="molecule type" value="Genomic_DNA"/>
</dbReference>
<feature type="transmembrane region" description="Helical" evidence="2">
    <location>
        <begin position="161"/>
        <end position="181"/>
    </location>
</feature>
<feature type="region of interest" description="Disordered" evidence="1">
    <location>
        <begin position="218"/>
        <end position="275"/>
    </location>
</feature>
<comment type="caution">
    <text evidence="3">The sequence shown here is derived from an EMBL/GenBank/DDBJ whole genome shotgun (WGS) entry which is preliminary data.</text>
</comment>
<evidence type="ECO:0000256" key="1">
    <source>
        <dbReference type="SAM" id="MobiDB-lite"/>
    </source>
</evidence>
<dbReference type="Proteomes" id="UP000827284">
    <property type="component" value="Unassembled WGS sequence"/>
</dbReference>
<feature type="compositionally biased region" description="Low complexity" evidence="1">
    <location>
        <begin position="246"/>
        <end position="268"/>
    </location>
</feature>
<reference evidence="3" key="1">
    <citation type="submission" date="2021-11" db="EMBL/GenBank/DDBJ databases">
        <authorList>
            <person name="Herlambang A."/>
            <person name="Guo Y."/>
            <person name="Takashima Y."/>
            <person name="Nishizawa T."/>
        </authorList>
    </citation>
    <scope>NUCLEOTIDE SEQUENCE</scope>
    <source>
        <strain evidence="3">E1425</strain>
    </source>
</reference>
<reference evidence="3" key="2">
    <citation type="journal article" date="2022" name="Microbiol. Resour. Announc.">
        <title>Whole-Genome Sequence of Entomortierella parvispora E1425, a Mucoromycotan Fungus Associated with Burkholderiaceae-Related Endosymbiotic Bacteria.</title>
        <authorList>
            <person name="Herlambang A."/>
            <person name="Guo Y."/>
            <person name="Takashima Y."/>
            <person name="Narisawa K."/>
            <person name="Ohta H."/>
            <person name="Nishizawa T."/>
        </authorList>
    </citation>
    <scope>NUCLEOTIDE SEQUENCE</scope>
    <source>
        <strain evidence="3">E1425</strain>
    </source>
</reference>
<evidence type="ECO:0000313" key="3">
    <source>
        <dbReference type="EMBL" id="GJJ78578.1"/>
    </source>
</evidence>
<feature type="transmembrane region" description="Helical" evidence="2">
    <location>
        <begin position="91"/>
        <end position="110"/>
    </location>
</feature>
<keyword evidence="2" id="KW-0812">Transmembrane</keyword>
<sequence>MSYANLFNADAGAGLSRAFGNALTYIIPKTYRSPARPKVDAPAPYVAGSPRFKTMTHIRMAVFGLPFFNFFLMLFGYFGRRPNIDYAMEQGIWVQFASNVFLIVIATAATKGKCLWKPWKRTTFIVLYAILGVAAAVGPLVNMKQEADIARVTLYGRYGPALYLQCVLTLSGCICIVLLFVENHLAIKNCEEEWRLFNPEEARVQAMMSGEAMVTPTRQSYSQQDFNPSPPEYTGDFNDGLPAYHSSSTGSSSTRPSPISAAASAGPRQYPFPKA</sequence>
<feature type="compositionally biased region" description="Polar residues" evidence="1">
    <location>
        <begin position="218"/>
        <end position="227"/>
    </location>
</feature>
<feature type="transmembrane region" description="Helical" evidence="2">
    <location>
        <begin position="122"/>
        <end position="141"/>
    </location>
</feature>
<feature type="transmembrane region" description="Helical" evidence="2">
    <location>
        <begin position="60"/>
        <end position="79"/>
    </location>
</feature>
<dbReference type="AlphaFoldDB" id="A0A9P3M1S0"/>
<keyword evidence="4" id="KW-1185">Reference proteome</keyword>
<keyword evidence="2" id="KW-0472">Membrane</keyword>
<organism evidence="3 4">
    <name type="scientific">Entomortierella parvispora</name>
    <dbReference type="NCBI Taxonomy" id="205924"/>
    <lineage>
        <taxon>Eukaryota</taxon>
        <taxon>Fungi</taxon>
        <taxon>Fungi incertae sedis</taxon>
        <taxon>Mucoromycota</taxon>
        <taxon>Mortierellomycotina</taxon>
        <taxon>Mortierellomycetes</taxon>
        <taxon>Mortierellales</taxon>
        <taxon>Mortierellaceae</taxon>
        <taxon>Entomortierella</taxon>
    </lineage>
</organism>
<protein>
    <submittedName>
        <fullName evidence="3">Uncharacterized protein</fullName>
    </submittedName>
</protein>